<dbReference type="AlphaFoldDB" id="A0A0R1YB95"/>
<feature type="transmembrane region" description="Helical" evidence="2">
    <location>
        <begin position="114"/>
        <end position="141"/>
    </location>
</feature>
<feature type="transmembrane region" description="Helical" evidence="2">
    <location>
        <begin position="161"/>
        <end position="182"/>
    </location>
</feature>
<accession>A0A0R1YB95</accession>
<feature type="compositionally biased region" description="Polar residues" evidence="1">
    <location>
        <begin position="1"/>
        <end position="16"/>
    </location>
</feature>
<keyword evidence="2" id="KW-0472">Membrane</keyword>
<name>A0A0R1YB95_9LACO</name>
<evidence type="ECO:0000256" key="1">
    <source>
        <dbReference type="SAM" id="MobiDB-lite"/>
    </source>
</evidence>
<organism evidence="3 4">
    <name type="scientific">Lentilactobacillus parafarraginis DSM 18390 = JCM 14109</name>
    <dbReference type="NCBI Taxonomy" id="1423786"/>
    <lineage>
        <taxon>Bacteria</taxon>
        <taxon>Bacillati</taxon>
        <taxon>Bacillota</taxon>
        <taxon>Bacilli</taxon>
        <taxon>Lactobacillales</taxon>
        <taxon>Lactobacillaceae</taxon>
        <taxon>Lentilactobacillus</taxon>
    </lineage>
</organism>
<protein>
    <submittedName>
        <fullName evidence="3">Uncharacterized protein</fullName>
    </submittedName>
</protein>
<evidence type="ECO:0000313" key="4">
    <source>
        <dbReference type="Proteomes" id="UP000051010"/>
    </source>
</evidence>
<feature type="transmembrane region" description="Helical" evidence="2">
    <location>
        <begin position="188"/>
        <end position="209"/>
    </location>
</feature>
<proteinExistence type="predicted"/>
<evidence type="ECO:0000256" key="2">
    <source>
        <dbReference type="SAM" id="Phobius"/>
    </source>
</evidence>
<feature type="region of interest" description="Disordered" evidence="1">
    <location>
        <begin position="1"/>
        <end position="39"/>
    </location>
</feature>
<reference evidence="3 4" key="1">
    <citation type="journal article" date="2015" name="Genome Announc.">
        <title>Expanding the biotechnology potential of lactobacilli through comparative genomics of 213 strains and associated genera.</title>
        <authorList>
            <person name="Sun Z."/>
            <person name="Harris H.M."/>
            <person name="McCann A."/>
            <person name="Guo C."/>
            <person name="Argimon S."/>
            <person name="Zhang W."/>
            <person name="Yang X."/>
            <person name="Jeffery I.B."/>
            <person name="Cooney J.C."/>
            <person name="Kagawa T.F."/>
            <person name="Liu W."/>
            <person name="Song Y."/>
            <person name="Salvetti E."/>
            <person name="Wrobel A."/>
            <person name="Rasinkangas P."/>
            <person name="Parkhill J."/>
            <person name="Rea M.C."/>
            <person name="O'Sullivan O."/>
            <person name="Ritari J."/>
            <person name="Douillard F.P."/>
            <person name="Paul Ross R."/>
            <person name="Yang R."/>
            <person name="Briner A.E."/>
            <person name="Felis G.E."/>
            <person name="de Vos W.M."/>
            <person name="Barrangou R."/>
            <person name="Klaenhammer T.R."/>
            <person name="Caufield P.W."/>
            <person name="Cui Y."/>
            <person name="Zhang H."/>
            <person name="O'Toole P.W."/>
        </authorList>
    </citation>
    <scope>NUCLEOTIDE SEQUENCE [LARGE SCALE GENOMIC DNA]</scope>
    <source>
        <strain evidence="3 4">DSM 18390</strain>
    </source>
</reference>
<feature type="compositionally biased region" description="Low complexity" evidence="1">
    <location>
        <begin position="22"/>
        <end position="39"/>
    </location>
</feature>
<comment type="caution">
    <text evidence="3">The sequence shown here is derived from an EMBL/GenBank/DDBJ whole genome shotgun (WGS) entry which is preliminary data.</text>
</comment>
<gene>
    <name evidence="3" type="ORF">FD47_GL000304</name>
</gene>
<sequence length="260" mass="28918">MTSQPDASSADNQQTFRDPHQNDQNNQSQSSEAQADQSAAYNTKYAPNNGFNQFLSYFKDSLVNPHNAIAAPKYGGLMSIGVYAILMLIIFNLGAKRMIDLVVAQSPSEYTVSVFAPIKTAIMQFSGILIISSLVYILVAFTVRRTLLNDNIAFLDFTDMFGIYINISSILLLLCLILSLFVSVTSFTLMETIAFIFALSQLILNYATVMTLKDITGRFNNFYAILIAEIVPAIISLWVTSVYLQSIYGNLISWYNQIGE</sequence>
<evidence type="ECO:0000313" key="3">
    <source>
        <dbReference type="EMBL" id="KRM38180.1"/>
    </source>
</evidence>
<keyword evidence="2" id="KW-0812">Transmembrane</keyword>
<dbReference type="EMBL" id="AZFZ01000114">
    <property type="protein sequence ID" value="KRM38180.1"/>
    <property type="molecule type" value="Genomic_DNA"/>
</dbReference>
<keyword evidence="2" id="KW-1133">Transmembrane helix</keyword>
<dbReference type="Proteomes" id="UP000051010">
    <property type="component" value="Unassembled WGS sequence"/>
</dbReference>
<dbReference type="RefSeq" id="WP_054736632.1">
    <property type="nucleotide sequence ID" value="NZ_AZFZ01000114.1"/>
</dbReference>
<feature type="transmembrane region" description="Helical" evidence="2">
    <location>
        <begin position="74"/>
        <end position="94"/>
    </location>
</feature>
<dbReference type="PATRIC" id="fig|1423786.4.peg.310"/>
<feature type="transmembrane region" description="Helical" evidence="2">
    <location>
        <begin position="221"/>
        <end position="244"/>
    </location>
</feature>